<name>A0ABV1JE13_9ACTN</name>
<accession>A0ABV1JE13</accession>
<organism evidence="6 7">
    <name type="scientific">Raoultibacter massiliensis</name>
    <dbReference type="NCBI Taxonomy" id="1852371"/>
    <lineage>
        <taxon>Bacteria</taxon>
        <taxon>Bacillati</taxon>
        <taxon>Actinomycetota</taxon>
        <taxon>Coriobacteriia</taxon>
        <taxon>Eggerthellales</taxon>
        <taxon>Eggerthellaceae</taxon>
        <taxon>Raoultibacter</taxon>
    </lineage>
</organism>
<feature type="chain" id="PRO_5047182699" evidence="3">
    <location>
        <begin position="24"/>
        <end position="367"/>
    </location>
</feature>
<keyword evidence="2" id="KW-0175">Coiled coil</keyword>
<reference evidence="6 7" key="1">
    <citation type="submission" date="2024-04" db="EMBL/GenBank/DDBJ databases">
        <title>Human intestinal bacterial collection.</title>
        <authorList>
            <person name="Pauvert C."/>
            <person name="Hitch T.C.A."/>
            <person name="Clavel T."/>
        </authorList>
    </citation>
    <scope>NUCLEOTIDE SEQUENCE [LARGE SCALE GENOMIC DNA]</scope>
    <source>
        <strain evidence="6 7">CLA-KB-H42</strain>
    </source>
</reference>
<feature type="domain" description="Peptidoglycan hydrolase PcsB coiled-coil" evidence="5">
    <location>
        <begin position="91"/>
        <end position="160"/>
    </location>
</feature>
<dbReference type="InterPro" id="IPR050570">
    <property type="entry name" value="Cell_wall_metabolism_enzyme"/>
</dbReference>
<comment type="caution">
    <text evidence="6">The sequence shown here is derived from an EMBL/GenBank/DDBJ whole genome shotgun (WGS) entry which is preliminary data.</text>
</comment>
<sequence>MRTTFGKRAARLALGFVLCTAMAAFGFVAPAPTAYAATSAEKKAEAEALMKSIDELQTSLNEANDEYDRATEEYETAKAAADRAAIRLREANKLVEHFQERLAQCATNMYKSGGSASMLDVLLGASSFDEAVTLWDSFGKISEQEAALVQESKDAQAEAEAAEKDLAEQEAIAEQEAENAKAARDEIAAAKEDMDAQLEQVNEELVMLKAKEESESLAADEALRRLQEADALVGGSGSTIAGWSHPIPSGAPVTNEFGWAGAWDGEYHNGIDLGAPTGTPIVAAAPGTVSYVGDYGSGGKAVKINHGSGLVTIYMHMSSQAATMGQRVSAGDVIGYVGSTGYSTGPHLHFQIELDGTPVNPRHFIHF</sequence>
<dbReference type="InterPro" id="IPR011055">
    <property type="entry name" value="Dup_hybrid_motif"/>
</dbReference>
<evidence type="ECO:0000259" key="4">
    <source>
        <dbReference type="Pfam" id="PF01551"/>
    </source>
</evidence>
<dbReference type="RefSeq" id="WP_102375787.1">
    <property type="nucleotide sequence ID" value="NZ_JBBNOP010000006.1"/>
</dbReference>
<evidence type="ECO:0000313" key="7">
    <source>
        <dbReference type="Proteomes" id="UP001487305"/>
    </source>
</evidence>
<evidence type="ECO:0000256" key="2">
    <source>
        <dbReference type="SAM" id="Coils"/>
    </source>
</evidence>
<gene>
    <name evidence="6" type="ORF">AAA083_08440</name>
</gene>
<evidence type="ECO:0000259" key="5">
    <source>
        <dbReference type="Pfam" id="PF24568"/>
    </source>
</evidence>
<dbReference type="Pfam" id="PF01551">
    <property type="entry name" value="Peptidase_M23"/>
    <property type="match status" value="1"/>
</dbReference>
<dbReference type="InterPro" id="IPR057309">
    <property type="entry name" value="PcsB_CC"/>
</dbReference>
<evidence type="ECO:0000256" key="3">
    <source>
        <dbReference type="SAM" id="SignalP"/>
    </source>
</evidence>
<feature type="coiled-coil region" evidence="2">
    <location>
        <begin position="145"/>
        <end position="211"/>
    </location>
</feature>
<dbReference type="Pfam" id="PF24568">
    <property type="entry name" value="CC_PcsB"/>
    <property type="match status" value="1"/>
</dbReference>
<evidence type="ECO:0000256" key="1">
    <source>
        <dbReference type="ARBA" id="ARBA00022729"/>
    </source>
</evidence>
<dbReference type="Gene3D" id="6.10.250.3150">
    <property type="match status" value="1"/>
</dbReference>
<dbReference type="InterPro" id="IPR016047">
    <property type="entry name" value="M23ase_b-sheet_dom"/>
</dbReference>
<keyword evidence="7" id="KW-1185">Reference proteome</keyword>
<dbReference type="CDD" id="cd12797">
    <property type="entry name" value="M23_peptidase"/>
    <property type="match status" value="1"/>
</dbReference>
<dbReference type="Gene3D" id="2.70.70.10">
    <property type="entry name" value="Glucose Permease (Domain IIA)"/>
    <property type="match status" value="1"/>
</dbReference>
<evidence type="ECO:0000313" key="6">
    <source>
        <dbReference type="EMBL" id="MEQ3363003.1"/>
    </source>
</evidence>
<keyword evidence="1 3" id="KW-0732">Signal</keyword>
<dbReference type="PANTHER" id="PTHR21666">
    <property type="entry name" value="PEPTIDASE-RELATED"/>
    <property type="match status" value="1"/>
</dbReference>
<dbReference type="EMBL" id="JBBNOP010000006">
    <property type="protein sequence ID" value="MEQ3363003.1"/>
    <property type="molecule type" value="Genomic_DNA"/>
</dbReference>
<protein>
    <submittedName>
        <fullName evidence="6">Peptidoglycan DD-metalloendopeptidase family protein</fullName>
    </submittedName>
</protein>
<feature type="signal peptide" evidence="3">
    <location>
        <begin position="1"/>
        <end position="23"/>
    </location>
</feature>
<proteinExistence type="predicted"/>
<dbReference type="PANTHER" id="PTHR21666:SF270">
    <property type="entry name" value="MUREIN HYDROLASE ACTIVATOR ENVC"/>
    <property type="match status" value="1"/>
</dbReference>
<dbReference type="SUPFAM" id="SSF51261">
    <property type="entry name" value="Duplicated hybrid motif"/>
    <property type="match status" value="1"/>
</dbReference>
<dbReference type="Proteomes" id="UP001487305">
    <property type="component" value="Unassembled WGS sequence"/>
</dbReference>
<feature type="coiled-coil region" evidence="2">
    <location>
        <begin position="39"/>
        <end position="108"/>
    </location>
</feature>
<feature type="domain" description="M23ase beta-sheet core" evidence="4">
    <location>
        <begin position="267"/>
        <end position="361"/>
    </location>
</feature>